<reference evidence="1 2" key="1">
    <citation type="submission" date="2019-02" db="EMBL/GenBank/DDBJ databases">
        <title>Genomic Encyclopedia of Type Strains, Phase IV (KMG-IV): sequencing the most valuable type-strain genomes for metagenomic binning, comparative biology and taxonomic classification.</title>
        <authorList>
            <person name="Goeker M."/>
        </authorList>
    </citation>
    <scope>NUCLEOTIDE SEQUENCE [LARGE SCALE GENOMIC DNA]</scope>
    <source>
        <strain evidence="1 2">DSM 101727</strain>
    </source>
</reference>
<proteinExistence type="predicted"/>
<dbReference type="RefSeq" id="WP_242613628.1">
    <property type="nucleotide sequence ID" value="NZ_SGWQ01000009.1"/>
</dbReference>
<name>A0A4Q7KHL8_9PSEU</name>
<comment type="caution">
    <text evidence="1">The sequence shown here is derived from an EMBL/GenBank/DDBJ whole genome shotgun (WGS) entry which is preliminary data.</text>
</comment>
<dbReference type="EMBL" id="SGWQ01000009">
    <property type="protein sequence ID" value="RZS34410.1"/>
    <property type="molecule type" value="Genomic_DNA"/>
</dbReference>
<sequence length="142" mass="15750">MPNQIRFEVLTFETTPEVVPHVDSRPLTELIDAYEVGAKMDVAGDAYAGLVPAHFDFGPMEEHYLGAGMGPRVPLLGCTCGEWGCWPLMATVTAVGDTVTWDEFEQPHRTDRDYTGFGPFTFSRTDYDEALAVLMIDLADWA</sequence>
<gene>
    <name evidence="1" type="ORF">EV193_109201</name>
</gene>
<accession>A0A4Q7KHL8</accession>
<dbReference type="AlphaFoldDB" id="A0A4Q7KHL8"/>
<keyword evidence="2" id="KW-1185">Reference proteome</keyword>
<dbReference type="Proteomes" id="UP000294257">
    <property type="component" value="Unassembled WGS sequence"/>
</dbReference>
<evidence type="ECO:0000313" key="1">
    <source>
        <dbReference type="EMBL" id="RZS34410.1"/>
    </source>
</evidence>
<organism evidence="1 2">
    <name type="scientific">Herbihabitans rhizosphaerae</name>
    <dbReference type="NCBI Taxonomy" id="1872711"/>
    <lineage>
        <taxon>Bacteria</taxon>
        <taxon>Bacillati</taxon>
        <taxon>Actinomycetota</taxon>
        <taxon>Actinomycetes</taxon>
        <taxon>Pseudonocardiales</taxon>
        <taxon>Pseudonocardiaceae</taxon>
        <taxon>Herbihabitans</taxon>
    </lineage>
</organism>
<evidence type="ECO:0000313" key="2">
    <source>
        <dbReference type="Proteomes" id="UP000294257"/>
    </source>
</evidence>
<protein>
    <submittedName>
        <fullName evidence="1">Uncharacterized protein</fullName>
    </submittedName>
</protein>